<dbReference type="SMART" id="SM00343">
    <property type="entry name" value="ZnF_C2HC"/>
    <property type="match status" value="1"/>
</dbReference>
<feature type="region of interest" description="Disordered" evidence="2">
    <location>
        <begin position="1"/>
        <end position="91"/>
    </location>
</feature>
<dbReference type="AlphaFoldDB" id="A0A158QX56"/>
<keyword evidence="5" id="KW-1185">Reference proteome</keyword>
<dbReference type="PROSITE" id="PS00141">
    <property type="entry name" value="ASP_PROTEASE"/>
    <property type="match status" value="1"/>
</dbReference>
<reference evidence="4 5" key="2">
    <citation type="submission" date="2018-11" db="EMBL/GenBank/DDBJ databases">
        <authorList>
            <consortium name="Pathogen Informatics"/>
        </authorList>
    </citation>
    <scope>NUCLEOTIDE SEQUENCE [LARGE SCALE GENOMIC DNA]</scope>
</reference>
<dbReference type="GO" id="GO:0019899">
    <property type="term" value="F:enzyme binding"/>
    <property type="evidence" value="ECO:0007669"/>
    <property type="project" value="UniProtKB-ARBA"/>
</dbReference>
<dbReference type="PROSITE" id="PS50158">
    <property type="entry name" value="ZF_CCHC"/>
    <property type="match status" value="1"/>
</dbReference>
<sequence>MPRGRALGLTAAVPRTRRRAEKAASEAGGTPNPSSGCEVECDGRSESVDFQADYNSSASEKDWSPRPEEARSTHHYGRTKRKICEASRTSESEGGEIEESVVRPCAANRTDKGNSFQNFVESFELKYPVDSWEDSELCALFRAKLLERLTRQAYPELDENALATERAHLLYEQLVYWKDSYYLMEALESEGDAYLKLKTTAQRIERRGLTLRNIRTAPGVKSEPSQGAKPPVRSKPPDNPVSTGKEVAAKAKGGSAVKEPLCFTCKKPGHRARDCPRRSAMTRVAQESEKGSLSARLLAALCRSSMSRSGEESLEKQNRVVCSLCGRNSTVKLELFGRTWMGLLDTGSEISILPAEVLLRARSDGVDIDRDVKECPMEGTKPVLDASGARMQFVTVVEVPVTEVGRPKTRVEAKMHLSKRTGEVIIGTNLLPLLGYELSWQEPKQGFGVASDQGEVKRSSQQGDVHHTAEGTQLSEDAMNERMIKEAQKKIKHECDDSRESNRRGKKKAASSEHKGGMAASSKKGQKANKSQERIVKGSSNERRPASKKPKAVIKSDVPIPEVTNNSMYTNFEPTDAVARPAMTRI</sequence>
<protein>
    <submittedName>
        <fullName evidence="6">CCHC-type domain-containing protein</fullName>
    </submittedName>
</protein>
<dbReference type="Pfam" id="PF00098">
    <property type="entry name" value="zf-CCHC"/>
    <property type="match status" value="1"/>
</dbReference>
<dbReference type="InterPro" id="IPR036875">
    <property type="entry name" value="Znf_CCHC_sf"/>
</dbReference>
<dbReference type="InterPro" id="IPR001969">
    <property type="entry name" value="Aspartic_peptidase_AS"/>
</dbReference>
<dbReference type="GO" id="GO:0003676">
    <property type="term" value="F:nucleic acid binding"/>
    <property type="evidence" value="ECO:0007669"/>
    <property type="project" value="InterPro"/>
</dbReference>
<dbReference type="Gene3D" id="4.10.60.10">
    <property type="entry name" value="Zinc finger, CCHC-type"/>
    <property type="match status" value="1"/>
</dbReference>
<keyword evidence="1" id="KW-0863">Zinc-finger</keyword>
<feature type="compositionally biased region" description="Basic and acidic residues" evidence="2">
    <location>
        <begin position="530"/>
        <end position="545"/>
    </location>
</feature>
<dbReference type="EMBL" id="UYSL01019788">
    <property type="protein sequence ID" value="VDL69843.1"/>
    <property type="molecule type" value="Genomic_DNA"/>
</dbReference>
<evidence type="ECO:0000256" key="2">
    <source>
        <dbReference type="SAM" id="MobiDB-lite"/>
    </source>
</evidence>
<feature type="domain" description="CCHC-type" evidence="3">
    <location>
        <begin position="262"/>
        <end position="277"/>
    </location>
</feature>
<dbReference type="GO" id="GO:0006508">
    <property type="term" value="P:proteolysis"/>
    <property type="evidence" value="ECO:0007669"/>
    <property type="project" value="InterPro"/>
</dbReference>
<dbReference type="GO" id="GO:0008270">
    <property type="term" value="F:zinc ion binding"/>
    <property type="evidence" value="ECO:0007669"/>
    <property type="project" value="UniProtKB-KW"/>
</dbReference>
<keyword evidence="1" id="KW-0479">Metal-binding</keyword>
<dbReference type="SUPFAM" id="SSF57756">
    <property type="entry name" value="Retrovirus zinc finger-like domains"/>
    <property type="match status" value="1"/>
</dbReference>
<organism evidence="6">
    <name type="scientific">Nippostrongylus brasiliensis</name>
    <name type="common">Rat hookworm</name>
    <dbReference type="NCBI Taxonomy" id="27835"/>
    <lineage>
        <taxon>Eukaryota</taxon>
        <taxon>Metazoa</taxon>
        <taxon>Ecdysozoa</taxon>
        <taxon>Nematoda</taxon>
        <taxon>Chromadorea</taxon>
        <taxon>Rhabditida</taxon>
        <taxon>Rhabditina</taxon>
        <taxon>Rhabditomorpha</taxon>
        <taxon>Strongyloidea</taxon>
        <taxon>Heligmosomidae</taxon>
        <taxon>Nippostrongylus</taxon>
    </lineage>
</organism>
<evidence type="ECO:0000259" key="3">
    <source>
        <dbReference type="PROSITE" id="PS50158"/>
    </source>
</evidence>
<evidence type="ECO:0000256" key="1">
    <source>
        <dbReference type="PROSITE-ProRule" id="PRU00047"/>
    </source>
</evidence>
<feature type="region of interest" description="Disordered" evidence="2">
    <location>
        <begin position="449"/>
        <end position="569"/>
    </location>
</feature>
<evidence type="ECO:0000313" key="5">
    <source>
        <dbReference type="Proteomes" id="UP000271162"/>
    </source>
</evidence>
<reference evidence="6" key="1">
    <citation type="submission" date="2016-04" db="UniProtKB">
        <authorList>
            <consortium name="WormBaseParasite"/>
        </authorList>
    </citation>
    <scope>IDENTIFICATION</scope>
</reference>
<feature type="region of interest" description="Disordered" evidence="2">
    <location>
        <begin position="214"/>
        <end position="250"/>
    </location>
</feature>
<accession>A0A158QX56</accession>
<name>A0A158QX56_NIPBR</name>
<evidence type="ECO:0000313" key="6">
    <source>
        <dbReference type="WBParaSite" id="NBR_0000625301-mRNA-1"/>
    </source>
</evidence>
<proteinExistence type="predicted"/>
<dbReference type="WBParaSite" id="NBR_0000625301-mRNA-1">
    <property type="protein sequence ID" value="NBR_0000625301-mRNA-1"/>
    <property type="gene ID" value="NBR_0000625301"/>
</dbReference>
<keyword evidence="1" id="KW-0862">Zinc</keyword>
<dbReference type="Proteomes" id="UP000271162">
    <property type="component" value="Unassembled WGS sequence"/>
</dbReference>
<feature type="compositionally biased region" description="Basic and acidic residues" evidence="2">
    <location>
        <begin position="59"/>
        <end position="72"/>
    </location>
</feature>
<dbReference type="GO" id="GO:0005737">
    <property type="term" value="C:cytoplasm"/>
    <property type="evidence" value="ECO:0007669"/>
    <property type="project" value="UniProtKB-ARBA"/>
</dbReference>
<gene>
    <name evidence="4" type="ORF">NBR_LOCUS6254</name>
</gene>
<evidence type="ECO:0000313" key="4">
    <source>
        <dbReference type="EMBL" id="VDL69843.1"/>
    </source>
</evidence>
<feature type="compositionally biased region" description="Basic and acidic residues" evidence="2">
    <location>
        <begin position="82"/>
        <end position="91"/>
    </location>
</feature>
<dbReference type="InterPro" id="IPR001878">
    <property type="entry name" value="Znf_CCHC"/>
</dbReference>
<dbReference type="STRING" id="27835.A0A158QX56"/>
<feature type="compositionally biased region" description="Basic and acidic residues" evidence="2">
    <location>
        <begin position="454"/>
        <end position="469"/>
    </location>
</feature>
<dbReference type="GO" id="GO:0004190">
    <property type="term" value="F:aspartic-type endopeptidase activity"/>
    <property type="evidence" value="ECO:0007669"/>
    <property type="project" value="InterPro"/>
</dbReference>
<feature type="compositionally biased region" description="Basic and acidic residues" evidence="2">
    <location>
        <begin position="479"/>
        <end position="503"/>
    </location>
</feature>